<dbReference type="Gene3D" id="3.40.190.10">
    <property type="entry name" value="Periplasmic binding protein-like II"/>
    <property type="match status" value="2"/>
</dbReference>
<proteinExistence type="predicted"/>
<dbReference type="PANTHER" id="PTHR43649:SF33">
    <property type="entry name" value="POLYGALACTURONAN_RHAMNOGALACTURONAN-BINDING PROTEIN YTCQ"/>
    <property type="match status" value="1"/>
</dbReference>
<evidence type="ECO:0000256" key="1">
    <source>
        <dbReference type="ARBA" id="ARBA00022475"/>
    </source>
</evidence>
<dbReference type="EMBL" id="BMAQ01000002">
    <property type="protein sequence ID" value="GFR36957.1"/>
    <property type="molecule type" value="Genomic_DNA"/>
</dbReference>
<dbReference type="AlphaFoldDB" id="A0A916QEL1"/>
<evidence type="ECO:0000313" key="7">
    <source>
        <dbReference type="Proteomes" id="UP000654993"/>
    </source>
</evidence>
<evidence type="ECO:0000256" key="3">
    <source>
        <dbReference type="ARBA" id="ARBA00023136"/>
    </source>
</evidence>
<dbReference type="PANTHER" id="PTHR43649">
    <property type="entry name" value="ARABINOSE-BINDING PROTEIN-RELATED"/>
    <property type="match status" value="1"/>
</dbReference>
<sequence>MLGPVRMMIKLLALVLVCVLCTVSCEHGISGEDSAAEEVHTKHSLYDELGLLPYDPPIELSMAGESSIFIEELMQVFPDESLADNRWTRLYEEVLGIKIVYDWIERGDMYDKKLGVAISSGDIPDVVRVDANQLRLLSNAGQIQDLTKAYLQYATDLTKGVLTQEGLGPFQAATIDGRLMGIPQVDSSIDKASLIWIRTDWLENLGLKPPKTMDDVIAIAKAFTEEDPDQNGLHDTYGLAATHYLWDPVAGLAGFMAGYDAYPQLWLEDEEGRLVYGGIQPEVKEALAALQDLYQQGILDPSFAIKKGEQVKQDIIDGKIGMMYGEQWGAFHVGGSRNTDSFADWKAFPIVSAYDHPPMVPLKFTISSFFAVRSDYEHPEAVVKLFNLHLEKNWGQTAEYERYYNDSGSVWQFSPVTPFPPRKNLNAYREIEAYRKGELQEFVTQEAQAIWGYMRSYQEEGDAGGWGWERIYGPSGAYAIIDAYDKNGQLLYDRFTGVPTPTMIDQDKFLQHLQNEMYINIILGDPLEEFDRFVEQWLMLGGERITQEVNEWYQSRG</sequence>
<keyword evidence="1" id="KW-1003">Cell membrane</keyword>
<keyword evidence="4" id="KW-0564">Palmitate</keyword>
<keyword evidence="7" id="KW-1185">Reference proteome</keyword>
<dbReference type="Proteomes" id="UP000654993">
    <property type="component" value="Unassembled WGS sequence"/>
</dbReference>
<evidence type="ECO:0000256" key="2">
    <source>
        <dbReference type="ARBA" id="ARBA00022729"/>
    </source>
</evidence>
<evidence type="ECO:0000256" key="5">
    <source>
        <dbReference type="ARBA" id="ARBA00023288"/>
    </source>
</evidence>
<accession>A0A916QEL1</accession>
<evidence type="ECO:0008006" key="8">
    <source>
        <dbReference type="Google" id="ProtNLM"/>
    </source>
</evidence>
<evidence type="ECO:0000256" key="4">
    <source>
        <dbReference type="ARBA" id="ARBA00023139"/>
    </source>
</evidence>
<reference evidence="6" key="1">
    <citation type="submission" date="2020-08" db="EMBL/GenBank/DDBJ databases">
        <authorList>
            <person name="Uke A."/>
            <person name="Chhe C."/>
            <person name="Baramee S."/>
            <person name="Kosugi A."/>
        </authorList>
    </citation>
    <scope>NUCLEOTIDE SEQUENCE</scope>
    <source>
        <strain evidence="6">DA-C8</strain>
    </source>
</reference>
<organism evidence="6 7">
    <name type="scientific">Insulibacter thermoxylanivorax</name>
    <dbReference type="NCBI Taxonomy" id="2749268"/>
    <lineage>
        <taxon>Bacteria</taxon>
        <taxon>Bacillati</taxon>
        <taxon>Bacillota</taxon>
        <taxon>Bacilli</taxon>
        <taxon>Bacillales</taxon>
        <taxon>Paenibacillaceae</taxon>
        <taxon>Insulibacter</taxon>
    </lineage>
</organism>
<gene>
    <name evidence="6" type="ORF">PRECH8_02530</name>
</gene>
<dbReference type="CDD" id="cd13580">
    <property type="entry name" value="PBP2_AlgQ_like_1"/>
    <property type="match status" value="1"/>
</dbReference>
<reference evidence="6" key="2">
    <citation type="journal article" date="2021" name="Data Brief">
        <title>Draft genome sequence data of the facultative, thermophilic, xylanolytic bacterium Paenibacillus sp. strain DA-C8.</title>
        <authorList>
            <person name="Chhe C."/>
            <person name="Uke A."/>
            <person name="Baramee S."/>
            <person name="Ungkulpasvich U."/>
            <person name="Tachaapaikoon C."/>
            <person name="Pason P."/>
            <person name="Waeonukul R."/>
            <person name="Ratanakhanokchai K."/>
            <person name="Kosugi A."/>
        </authorList>
    </citation>
    <scope>NUCLEOTIDE SEQUENCE</scope>
    <source>
        <strain evidence="6">DA-C8</strain>
    </source>
</reference>
<protein>
    <recommendedName>
        <fullName evidence="8">Aldouronate transport system substrate-binding protein</fullName>
    </recommendedName>
</protein>
<dbReference type="InterPro" id="IPR050490">
    <property type="entry name" value="Bact_solute-bd_prot1"/>
</dbReference>
<dbReference type="InterPro" id="IPR006059">
    <property type="entry name" value="SBP"/>
</dbReference>
<name>A0A916QEL1_9BACL</name>
<keyword evidence="5" id="KW-0449">Lipoprotein</keyword>
<keyword evidence="2" id="KW-0732">Signal</keyword>
<dbReference type="Pfam" id="PF01547">
    <property type="entry name" value="SBP_bac_1"/>
    <property type="match status" value="1"/>
</dbReference>
<comment type="caution">
    <text evidence="6">The sequence shown here is derived from an EMBL/GenBank/DDBJ whole genome shotgun (WGS) entry which is preliminary data.</text>
</comment>
<keyword evidence="3" id="KW-0472">Membrane</keyword>
<dbReference type="SUPFAM" id="SSF53850">
    <property type="entry name" value="Periplasmic binding protein-like II"/>
    <property type="match status" value="1"/>
</dbReference>
<dbReference type="RefSeq" id="WP_200965269.1">
    <property type="nucleotide sequence ID" value="NZ_BMAQ01000002.1"/>
</dbReference>
<evidence type="ECO:0000313" key="6">
    <source>
        <dbReference type="EMBL" id="GFR36957.1"/>
    </source>
</evidence>